<evidence type="ECO:0000313" key="3">
    <source>
        <dbReference type="Proteomes" id="UP001311232"/>
    </source>
</evidence>
<keyword evidence="3" id="KW-1185">Reference proteome</keyword>
<feature type="region of interest" description="Disordered" evidence="1">
    <location>
        <begin position="78"/>
        <end position="110"/>
    </location>
</feature>
<dbReference type="EMBL" id="JAHHUM010001615">
    <property type="protein sequence ID" value="KAK5610248.1"/>
    <property type="molecule type" value="Genomic_DNA"/>
</dbReference>
<protein>
    <submittedName>
        <fullName evidence="2">Uncharacterized protein</fullName>
    </submittedName>
</protein>
<evidence type="ECO:0000256" key="1">
    <source>
        <dbReference type="SAM" id="MobiDB-lite"/>
    </source>
</evidence>
<feature type="compositionally biased region" description="Basic and acidic residues" evidence="1">
    <location>
        <begin position="1"/>
        <end position="26"/>
    </location>
</feature>
<reference evidence="2 3" key="1">
    <citation type="submission" date="2021-06" db="EMBL/GenBank/DDBJ databases">
        <authorList>
            <person name="Palmer J.M."/>
        </authorList>
    </citation>
    <scope>NUCLEOTIDE SEQUENCE [LARGE SCALE GENOMIC DNA]</scope>
    <source>
        <strain evidence="2 3">MEX-2019</strain>
        <tissue evidence="2">Muscle</tissue>
    </source>
</reference>
<comment type="caution">
    <text evidence="2">The sequence shown here is derived from an EMBL/GenBank/DDBJ whole genome shotgun (WGS) entry which is preliminary data.</text>
</comment>
<organism evidence="2 3">
    <name type="scientific">Crenichthys baileyi</name>
    <name type="common">White River springfish</name>
    <dbReference type="NCBI Taxonomy" id="28760"/>
    <lineage>
        <taxon>Eukaryota</taxon>
        <taxon>Metazoa</taxon>
        <taxon>Chordata</taxon>
        <taxon>Craniata</taxon>
        <taxon>Vertebrata</taxon>
        <taxon>Euteleostomi</taxon>
        <taxon>Actinopterygii</taxon>
        <taxon>Neopterygii</taxon>
        <taxon>Teleostei</taxon>
        <taxon>Neoteleostei</taxon>
        <taxon>Acanthomorphata</taxon>
        <taxon>Ovalentaria</taxon>
        <taxon>Atherinomorphae</taxon>
        <taxon>Cyprinodontiformes</taxon>
        <taxon>Goodeidae</taxon>
        <taxon>Crenichthys</taxon>
    </lineage>
</organism>
<proteinExistence type="predicted"/>
<dbReference type="Proteomes" id="UP001311232">
    <property type="component" value="Unassembled WGS sequence"/>
</dbReference>
<accession>A0AAV9RMU2</accession>
<name>A0AAV9RMU2_9TELE</name>
<sequence>MSNIVEVKKEQDEPELKQMTEIKEEPEPQSINEKWVELSQFQDEGQLLVKQETNTSMVTPAYEEIFHNVLELQHMMETKKEPQPVQMKEEQEEPEPVQMKEEQEDLCSDRDEEQVVLKQETDRFMVPQAQCFSCSLKNSHSVVWFIHQTGQVQTATNNQDCRENHQS</sequence>
<feature type="region of interest" description="Disordered" evidence="1">
    <location>
        <begin position="1"/>
        <end position="33"/>
    </location>
</feature>
<gene>
    <name evidence="2" type="ORF">CRENBAI_008552</name>
</gene>
<dbReference type="AlphaFoldDB" id="A0AAV9RMU2"/>
<evidence type="ECO:0000313" key="2">
    <source>
        <dbReference type="EMBL" id="KAK5610248.1"/>
    </source>
</evidence>